<dbReference type="PANTHER" id="PTHR10989">
    <property type="entry name" value="ANDROGEN-INDUCED PROTEIN 1-RELATED"/>
    <property type="match status" value="1"/>
</dbReference>
<evidence type="ECO:0000313" key="7">
    <source>
        <dbReference type="Proteomes" id="UP001150062"/>
    </source>
</evidence>
<dbReference type="Pfam" id="PF04750">
    <property type="entry name" value="Far-17a_AIG1"/>
    <property type="match status" value="1"/>
</dbReference>
<keyword evidence="7" id="KW-1185">Reference proteome</keyword>
<comment type="subcellular location">
    <subcellularLocation>
        <location evidence="1">Endomembrane system</location>
        <topology evidence="1">Multi-pass membrane protein</topology>
    </subcellularLocation>
</comment>
<evidence type="ECO:0000256" key="1">
    <source>
        <dbReference type="ARBA" id="ARBA00004127"/>
    </source>
</evidence>
<evidence type="ECO:0000256" key="5">
    <source>
        <dbReference type="SAM" id="Phobius"/>
    </source>
</evidence>
<dbReference type="EMBL" id="JAOAOG010000016">
    <property type="protein sequence ID" value="KAJ6254968.1"/>
    <property type="molecule type" value="Genomic_DNA"/>
</dbReference>
<feature type="transmembrane region" description="Helical" evidence="5">
    <location>
        <begin position="190"/>
        <end position="212"/>
    </location>
</feature>
<evidence type="ECO:0000313" key="6">
    <source>
        <dbReference type="EMBL" id="KAJ6254968.1"/>
    </source>
</evidence>
<keyword evidence="4 5" id="KW-0472">Membrane</keyword>
<gene>
    <name evidence="6" type="ORF">M0813_12018</name>
</gene>
<sequence>MNFKVLPSLLFELTISCWLFYIHTSLFKLGLSIGAYCKYLTQWNLVLSHLYFCFSSIIGLKNFFSSKKIEKQKPNTALTTLFGTVLITSTVVTFIFWGVYHYDRELIFPESLEQIIGKVINHSQHTLPLVALVVEWFIFPRQIQIVPKKKHFALSIVLIEISYLAVLLYYGKLEGKPVYPFIGEMNNLQFVLMVLGIVIFSMISVFLIIKFLKLKDPTKADKAINKQETTNKKKKLKKNN</sequence>
<comment type="caution">
    <text evidence="6">The sequence shown here is derived from an EMBL/GenBank/DDBJ whole genome shotgun (WGS) entry which is preliminary data.</text>
</comment>
<feature type="transmembrane region" description="Helical" evidence="5">
    <location>
        <begin position="76"/>
        <end position="99"/>
    </location>
</feature>
<proteinExistence type="predicted"/>
<dbReference type="PANTHER" id="PTHR10989:SF16">
    <property type="entry name" value="AT02829P-RELATED"/>
    <property type="match status" value="1"/>
</dbReference>
<keyword evidence="2 5" id="KW-0812">Transmembrane</keyword>
<evidence type="ECO:0000256" key="2">
    <source>
        <dbReference type="ARBA" id="ARBA00022692"/>
    </source>
</evidence>
<feature type="transmembrane region" description="Helical" evidence="5">
    <location>
        <begin position="119"/>
        <end position="139"/>
    </location>
</feature>
<keyword evidence="3 5" id="KW-1133">Transmembrane helix</keyword>
<dbReference type="Proteomes" id="UP001150062">
    <property type="component" value="Unassembled WGS sequence"/>
</dbReference>
<evidence type="ECO:0000256" key="3">
    <source>
        <dbReference type="ARBA" id="ARBA00022989"/>
    </source>
</evidence>
<feature type="transmembrane region" description="Helical" evidence="5">
    <location>
        <begin position="43"/>
        <end position="64"/>
    </location>
</feature>
<feature type="transmembrane region" description="Helical" evidence="5">
    <location>
        <begin position="5"/>
        <end position="23"/>
    </location>
</feature>
<accession>A0ABQ8ZDX1</accession>
<name>A0ABQ8ZDX1_9EUKA</name>
<dbReference type="InterPro" id="IPR006838">
    <property type="entry name" value="ADTRP_AIG1"/>
</dbReference>
<evidence type="ECO:0000256" key="4">
    <source>
        <dbReference type="ARBA" id="ARBA00023136"/>
    </source>
</evidence>
<reference evidence="6" key="1">
    <citation type="submission" date="2022-08" db="EMBL/GenBank/DDBJ databases">
        <title>Novel sulfate-reducing endosymbionts in the free-living metamonad Anaeramoeba.</title>
        <authorList>
            <person name="Jerlstrom-Hultqvist J."/>
            <person name="Cepicka I."/>
            <person name="Gallot-Lavallee L."/>
            <person name="Salas-Leiva D."/>
            <person name="Curtis B.A."/>
            <person name="Zahonova K."/>
            <person name="Pipaliya S."/>
            <person name="Dacks J."/>
            <person name="Roger A.J."/>
        </authorList>
    </citation>
    <scope>NUCLEOTIDE SEQUENCE</scope>
    <source>
        <strain evidence="6">Schooner1</strain>
    </source>
</reference>
<organism evidence="6 7">
    <name type="scientific">Anaeramoeba flamelloides</name>
    <dbReference type="NCBI Taxonomy" id="1746091"/>
    <lineage>
        <taxon>Eukaryota</taxon>
        <taxon>Metamonada</taxon>
        <taxon>Anaeramoebidae</taxon>
        <taxon>Anaeramoeba</taxon>
    </lineage>
</organism>
<feature type="transmembrane region" description="Helical" evidence="5">
    <location>
        <begin position="151"/>
        <end position="170"/>
    </location>
</feature>
<protein>
    <submittedName>
        <fullName evidence="6">Androgen-induced protein</fullName>
    </submittedName>
</protein>